<evidence type="ECO:0000313" key="3">
    <source>
        <dbReference type="RefSeq" id="XP_032353573.1"/>
    </source>
</evidence>
<sequence length="809" mass="85630">MPLLLENGASTSAGLWPRDIPMALGEEKVEVAASADTKAPSCGRWSCREQEADSPGPMDREQLPRLEAEGGLASPVAGTEGLPALACCGGTDPGPSGASQPQASRASQELVAGGSQPALGCLLPPAGLGTRDLHSVGSQMEETGLPASKELPQTRPVPRVSTFSSGHDADTEDDPSPVELPQVLDLSPQSRISGLPFRSRGRSAMNPGALAPQSSSCSGSAASLSSSLQGHQEKVASQGCSLAQVSSSLELVVPPSAPSGVGPGPRLQWSPQPVSSGGDASALGGRRLSFQAEYWACVLPDSLPPSPDRRSPLWNPNKEYEDLLDYTYPLRPGPRLPKHLDSHVLADPVLQDSGIDLDSFSISPASTLKSPTNVSHSCPPAEATALPFSGPREPGLKQRPSGIPQNQGSVGLASCSHLTSTPRAPGSRDTPWERREPTLNGVKDWPPVDKHLELGSPHLRTRDREWPSPRLEGEKGASQGFRHLACTESRWRSEEEVESDDEYLALPPRLTQVSSLFSYLTSIPTLVPLLTGTAEGQSSLDVSDSDGPASLPSDSSQSQLPSGAALRGSGSPGGQNHSLLRSFLPARGSAGEGSLVSNQAPGVSSGPLRTRASLPSVWDRRAFLDPDAEGQPPRTGREQGKESLVQCVKTFCCQLEELIRWLYNVADVTDHLTPPKSSLISLKSSLQLYRQFKKEIDEHQSLTESVLQKGEILLQCLLDNTPDGHLASDEWNLGLTNPCLSLLSVLKDVLGRISKQPSELESHADHLYDTILSSLDMLAGCTLLPDSTPVAHSSTSVKGISLASSQAEM</sequence>
<reference evidence="3 4" key="1">
    <citation type="submission" date="2025-04" db="UniProtKB">
        <authorList>
            <consortium name="RefSeq"/>
        </authorList>
    </citation>
    <scope>IDENTIFICATION</scope>
    <source>
        <tissue evidence="3 4">Ear skin</tissue>
    </source>
</reference>
<feature type="region of interest" description="Disordered" evidence="1">
    <location>
        <begin position="591"/>
        <end position="610"/>
    </location>
</feature>
<evidence type="ECO:0000313" key="2">
    <source>
        <dbReference type="Proteomes" id="UP000694856"/>
    </source>
</evidence>
<feature type="region of interest" description="Disordered" evidence="1">
    <location>
        <begin position="39"/>
        <end position="62"/>
    </location>
</feature>
<feature type="compositionally biased region" description="Low complexity" evidence="1">
    <location>
        <begin position="213"/>
        <end position="224"/>
    </location>
</feature>
<feature type="region of interest" description="Disordered" evidence="1">
    <location>
        <begin position="368"/>
        <end position="454"/>
    </location>
</feature>
<dbReference type="GeneID" id="102509510"/>
<name>A0A8B8UGV4_CAMFR</name>
<organism evidence="2 3">
    <name type="scientific">Camelus ferus</name>
    <name type="common">Wild bactrian camel</name>
    <name type="synonym">Camelus bactrianus ferus</name>
    <dbReference type="NCBI Taxonomy" id="419612"/>
    <lineage>
        <taxon>Eukaryota</taxon>
        <taxon>Metazoa</taxon>
        <taxon>Chordata</taxon>
        <taxon>Craniata</taxon>
        <taxon>Vertebrata</taxon>
        <taxon>Euteleostomi</taxon>
        <taxon>Mammalia</taxon>
        <taxon>Eutheria</taxon>
        <taxon>Laurasiatheria</taxon>
        <taxon>Artiodactyla</taxon>
        <taxon>Tylopoda</taxon>
        <taxon>Camelidae</taxon>
        <taxon>Camelus</taxon>
    </lineage>
</organism>
<feature type="region of interest" description="Disordered" evidence="1">
    <location>
        <begin position="536"/>
        <end position="580"/>
    </location>
</feature>
<dbReference type="Proteomes" id="UP000694856">
    <property type="component" value="Chromosome 15"/>
</dbReference>
<evidence type="ECO:0000256" key="1">
    <source>
        <dbReference type="SAM" id="MobiDB-lite"/>
    </source>
</evidence>
<dbReference type="RefSeq" id="XP_032353574.1">
    <property type="nucleotide sequence ID" value="XM_032497683.1"/>
</dbReference>
<dbReference type="CTD" id="23177"/>
<dbReference type="RefSeq" id="XP_032353573.1">
    <property type="nucleotide sequence ID" value="XM_032497682.1"/>
</dbReference>
<feature type="region of interest" description="Disordered" evidence="1">
    <location>
        <begin position="84"/>
        <end position="112"/>
    </location>
</feature>
<proteinExistence type="predicted"/>
<feature type="compositionally biased region" description="Polar residues" evidence="1">
    <location>
        <begin position="97"/>
        <end position="107"/>
    </location>
</feature>
<dbReference type="Gene3D" id="1.20.58.60">
    <property type="match status" value="1"/>
</dbReference>
<feature type="region of interest" description="Disordered" evidence="1">
    <location>
        <begin position="256"/>
        <end position="282"/>
    </location>
</feature>
<dbReference type="AlphaFoldDB" id="A0A8B8UGV4"/>
<feature type="region of interest" description="Disordered" evidence="1">
    <location>
        <begin position="138"/>
        <end position="224"/>
    </location>
</feature>
<dbReference type="KEGG" id="cfr:102509510"/>
<evidence type="ECO:0000313" key="4">
    <source>
        <dbReference type="RefSeq" id="XP_032353574.1"/>
    </source>
</evidence>
<gene>
    <name evidence="3 4" type="primary">CEP68</name>
</gene>
<protein>
    <submittedName>
        <fullName evidence="3 4">Centrosomal protein of 68 kDa isoform X1</fullName>
    </submittedName>
</protein>
<dbReference type="SUPFAM" id="SSF46966">
    <property type="entry name" value="Spectrin repeat"/>
    <property type="match status" value="1"/>
</dbReference>
<accession>A0A8B8UGV4</accession>
<feature type="compositionally biased region" description="Low complexity" evidence="1">
    <location>
        <begin position="550"/>
        <end position="562"/>
    </location>
</feature>
<keyword evidence="2" id="KW-1185">Reference proteome</keyword>